<feature type="transmembrane region" description="Helical" evidence="1">
    <location>
        <begin position="66"/>
        <end position="83"/>
    </location>
</feature>
<protein>
    <recommendedName>
        <fullName evidence="4">O-antigen ligase domain-containing protein</fullName>
    </recommendedName>
</protein>
<name>A0A139LUG5_9BACE</name>
<feature type="transmembrane region" description="Helical" evidence="1">
    <location>
        <begin position="103"/>
        <end position="124"/>
    </location>
</feature>
<dbReference type="AlphaFoldDB" id="A0A139LUG5"/>
<keyword evidence="1" id="KW-0472">Membrane</keyword>
<dbReference type="Proteomes" id="UP000070319">
    <property type="component" value="Unassembled WGS sequence"/>
</dbReference>
<reference evidence="2 3" key="1">
    <citation type="submission" date="2016-02" db="EMBL/GenBank/DDBJ databases">
        <authorList>
            <person name="Wen L."/>
            <person name="He K."/>
            <person name="Yang H."/>
        </authorList>
    </citation>
    <scope>NUCLEOTIDE SEQUENCE [LARGE SCALE GENOMIC DNA]</scope>
    <source>
        <strain evidence="2 3">KLE1704</strain>
    </source>
</reference>
<accession>A0A139LUG5</accession>
<comment type="caution">
    <text evidence="2">The sequence shown here is derived from an EMBL/GenBank/DDBJ whole genome shotgun (WGS) entry which is preliminary data.</text>
</comment>
<dbReference type="PATRIC" id="fig|329854.7.peg.343"/>
<organism evidence="2">
    <name type="scientific">Bacteroides intestinalis</name>
    <dbReference type="NCBI Taxonomy" id="329854"/>
    <lineage>
        <taxon>Bacteria</taxon>
        <taxon>Pseudomonadati</taxon>
        <taxon>Bacteroidota</taxon>
        <taxon>Bacteroidia</taxon>
        <taxon>Bacteroidales</taxon>
        <taxon>Bacteroidaceae</taxon>
        <taxon>Bacteroides</taxon>
    </lineage>
</organism>
<evidence type="ECO:0000313" key="2">
    <source>
        <dbReference type="EMBL" id="KXT55092.1"/>
    </source>
</evidence>
<feature type="transmembrane region" description="Helical" evidence="1">
    <location>
        <begin position="235"/>
        <end position="256"/>
    </location>
</feature>
<evidence type="ECO:0008006" key="4">
    <source>
        <dbReference type="Google" id="ProtNLM"/>
    </source>
</evidence>
<feature type="transmembrane region" description="Helical" evidence="1">
    <location>
        <begin position="25"/>
        <end position="46"/>
    </location>
</feature>
<keyword evidence="1" id="KW-1133">Transmembrane helix</keyword>
<proteinExistence type="predicted"/>
<feature type="transmembrane region" description="Helical" evidence="1">
    <location>
        <begin position="268"/>
        <end position="293"/>
    </location>
</feature>
<dbReference type="EMBL" id="LTDF01000032">
    <property type="protein sequence ID" value="KXT55092.1"/>
    <property type="molecule type" value="Genomic_DNA"/>
</dbReference>
<dbReference type="RefSeq" id="WP_061433752.1">
    <property type="nucleotide sequence ID" value="NZ_KQ968671.1"/>
</dbReference>
<feature type="transmembrane region" description="Helical" evidence="1">
    <location>
        <begin position="136"/>
        <end position="152"/>
    </location>
</feature>
<evidence type="ECO:0000313" key="3">
    <source>
        <dbReference type="Proteomes" id="UP000070319"/>
    </source>
</evidence>
<keyword evidence="1" id="KW-0812">Transmembrane</keyword>
<gene>
    <name evidence="2" type="ORF">HMPREF2531_00340</name>
</gene>
<sequence length="321" mass="36868">MGYVRVLSESSLEILDYLKIIKCLIYAYCIVLIIQQCCVLFHLPILNVSNYNIFNPWKLNTLSPEPSHSAVYLGILMYCYLTIKEYILKRKYNLQYDFRNDGWIWGCFLWSMITMISGTAMLYLSIICLKLCNKKYIAIILLSAFITSPLLLNSNFKPLKRTASTIKSTLTLNEKEIIKADLSAAFRIVPSVIAIKNADITNAKTWTGKGIDYMKNDLINQMPAVNKNTKSISTAFTLGVDYGILFFLIWSIFTFLVCTERTAPISYILWFFSVMLNGINVQLVWFAIIFLYTNKYFTANDYKNYACFRDTPGSYQDGTSC</sequence>
<evidence type="ECO:0000256" key="1">
    <source>
        <dbReference type="SAM" id="Phobius"/>
    </source>
</evidence>